<dbReference type="EMBL" id="KV005044">
    <property type="protein sequence ID" value="KZV34533.1"/>
    <property type="molecule type" value="Genomic_DNA"/>
</dbReference>
<feature type="region of interest" description="Disordered" evidence="1">
    <location>
        <begin position="299"/>
        <end position="321"/>
    </location>
</feature>
<sequence length="336" mass="36778">MAASLSVNALQVNFESVLSMEHAGILKMFKTLEESGVKGFLGVQCSIYKGAVIEFFTNAKVITGTIAIFVANRKMVITKDVFATTIQLHIEGLVGFTDISVKAVSEMKIRFSGTDVDFQPPNKKKEMKVEYRMLHDIVAKELCAEASSFDVVTSEKFDLMVDISAGLQVNWGHILFQTLVSMVYIPNRQSQGFAVQLCILLEKVVKSNLGEFVKLHPLKELNQKSVLIYMRKNKAVIPVGESSTQSGEIASENKFTAGGLQSVTNKPEEAIEKKNEKAAETKKKETVVVVKNPVVAGSQSAPEKSKFGTSSDEDSSPLSKLGAAVRSESIIIYLEN</sequence>
<evidence type="ECO:0000313" key="3">
    <source>
        <dbReference type="Proteomes" id="UP000250235"/>
    </source>
</evidence>
<proteinExistence type="predicted"/>
<gene>
    <name evidence="2" type="ORF">F511_09271</name>
</gene>
<reference evidence="2 3" key="1">
    <citation type="journal article" date="2015" name="Proc. Natl. Acad. Sci. U.S.A.">
        <title>The resurrection genome of Boea hygrometrica: A blueprint for survival of dehydration.</title>
        <authorList>
            <person name="Xiao L."/>
            <person name="Yang G."/>
            <person name="Zhang L."/>
            <person name="Yang X."/>
            <person name="Zhao S."/>
            <person name="Ji Z."/>
            <person name="Zhou Q."/>
            <person name="Hu M."/>
            <person name="Wang Y."/>
            <person name="Chen M."/>
            <person name="Xu Y."/>
            <person name="Jin H."/>
            <person name="Xiao X."/>
            <person name="Hu G."/>
            <person name="Bao F."/>
            <person name="Hu Y."/>
            <person name="Wan P."/>
            <person name="Li L."/>
            <person name="Deng X."/>
            <person name="Kuang T."/>
            <person name="Xiang C."/>
            <person name="Zhu J.K."/>
            <person name="Oliver M.J."/>
            <person name="He Y."/>
        </authorList>
    </citation>
    <scope>NUCLEOTIDE SEQUENCE [LARGE SCALE GENOMIC DNA]</scope>
    <source>
        <strain evidence="3">cv. XS01</strain>
    </source>
</reference>
<feature type="compositionally biased region" description="Polar residues" evidence="1">
    <location>
        <begin position="299"/>
        <end position="310"/>
    </location>
</feature>
<keyword evidence="3" id="KW-1185">Reference proteome</keyword>
<accession>A0A2Z7BJE2</accession>
<dbReference type="AlphaFoldDB" id="A0A2Z7BJE2"/>
<evidence type="ECO:0000256" key="1">
    <source>
        <dbReference type="SAM" id="MobiDB-lite"/>
    </source>
</evidence>
<protein>
    <submittedName>
        <fullName evidence="2">Uncharacterized protein</fullName>
    </submittedName>
</protein>
<dbReference type="Proteomes" id="UP000250235">
    <property type="component" value="Unassembled WGS sequence"/>
</dbReference>
<evidence type="ECO:0000313" key="2">
    <source>
        <dbReference type="EMBL" id="KZV34533.1"/>
    </source>
</evidence>
<organism evidence="2 3">
    <name type="scientific">Dorcoceras hygrometricum</name>
    <dbReference type="NCBI Taxonomy" id="472368"/>
    <lineage>
        <taxon>Eukaryota</taxon>
        <taxon>Viridiplantae</taxon>
        <taxon>Streptophyta</taxon>
        <taxon>Embryophyta</taxon>
        <taxon>Tracheophyta</taxon>
        <taxon>Spermatophyta</taxon>
        <taxon>Magnoliopsida</taxon>
        <taxon>eudicotyledons</taxon>
        <taxon>Gunneridae</taxon>
        <taxon>Pentapetalae</taxon>
        <taxon>asterids</taxon>
        <taxon>lamiids</taxon>
        <taxon>Lamiales</taxon>
        <taxon>Gesneriaceae</taxon>
        <taxon>Didymocarpoideae</taxon>
        <taxon>Trichosporeae</taxon>
        <taxon>Loxocarpinae</taxon>
        <taxon>Dorcoceras</taxon>
    </lineage>
</organism>
<name>A0A2Z7BJE2_9LAMI</name>
<dbReference type="OrthoDB" id="1751168at2759"/>